<organism evidence="3 4">
    <name type="scientific">Asparagus officinalis</name>
    <name type="common">Garden asparagus</name>
    <dbReference type="NCBI Taxonomy" id="4686"/>
    <lineage>
        <taxon>Eukaryota</taxon>
        <taxon>Viridiplantae</taxon>
        <taxon>Streptophyta</taxon>
        <taxon>Embryophyta</taxon>
        <taxon>Tracheophyta</taxon>
        <taxon>Spermatophyta</taxon>
        <taxon>Magnoliopsida</taxon>
        <taxon>Liliopsida</taxon>
        <taxon>Asparagales</taxon>
        <taxon>Asparagaceae</taxon>
        <taxon>Asparagoideae</taxon>
        <taxon>Asparagus</taxon>
    </lineage>
</organism>
<dbReference type="Pfam" id="PF20431">
    <property type="entry name" value="E_motif"/>
    <property type="match status" value="1"/>
</dbReference>
<dbReference type="Gramene" id="ONK56082">
    <property type="protein sequence ID" value="ONK56082"/>
    <property type="gene ID" value="A4U43_C10F3950"/>
</dbReference>
<reference evidence="4" key="2">
    <citation type="journal article" date="2017" name="Nat. Commun.">
        <title>The asparagus genome sheds light on the origin and evolution of a young Y chromosome.</title>
        <authorList>
            <person name="Harkess A."/>
            <person name="Zhou J."/>
            <person name="Xu C."/>
            <person name="Bowers J.E."/>
            <person name="Van der Hulst R."/>
            <person name="Ayyampalayam S."/>
            <person name="Mercati F."/>
            <person name="Riccardi P."/>
            <person name="McKain M.R."/>
            <person name="Kakrana A."/>
            <person name="Tang H."/>
            <person name="Ray J."/>
            <person name="Groenendijk J."/>
            <person name="Arikit S."/>
            <person name="Mathioni S.M."/>
            <person name="Nakano M."/>
            <person name="Shan H."/>
            <person name="Telgmann-Rauber A."/>
            <person name="Kanno A."/>
            <person name="Yue Z."/>
            <person name="Chen H."/>
            <person name="Li W."/>
            <person name="Chen Y."/>
            <person name="Xu X."/>
            <person name="Zhang Y."/>
            <person name="Luo S."/>
            <person name="Chen H."/>
            <person name="Gao J."/>
            <person name="Mao Z."/>
            <person name="Pires J.C."/>
            <person name="Luo M."/>
            <person name="Kudrna D."/>
            <person name="Wing R.A."/>
            <person name="Meyers B.C."/>
            <person name="Yi K."/>
            <person name="Kong H."/>
            <person name="Lavrijsen P."/>
            <person name="Sunseri F."/>
            <person name="Falavigna A."/>
            <person name="Ye Y."/>
            <person name="Leebens-Mack J.H."/>
            <person name="Chen G."/>
        </authorList>
    </citation>
    <scope>NUCLEOTIDE SEQUENCE [LARGE SCALE GENOMIC DNA]</scope>
    <source>
        <strain evidence="4">cv. DH0086</strain>
    </source>
</reference>
<dbReference type="FunFam" id="1.25.40.10:FF:000515">
    <property type="entry name" value="Pentatricopeptide repeat-containing protein chloroplastic"/>
    <property type="match status" value="1"/>
</dbReference>
<proteinExistence type="predicted"/>
<evidence type="ECO:0000313" key="4">
    <source>
        <dbReference type="Proteomes" id="UP000243459"/>
    </source>
</evidence>
<dbReference type="GO" id="GO:0003723">
    <property type="term" value="F:RNA binding"/>
    <property type="evidence" value="ECO:0007669"/>
    <property type="project" value="InterPro"/>
</dbReference>
<evidence type="ECO:0000313" key="3">
    <source>
        <dbReference type="EMBL" id="ONK56571.1"/>
    </source>
</evidence>
<dbReference type="Gramene" id="ONK56571">
    <property type="protein sequence ID" value="ONK56571"/>
    <property type="gene ID" value="A4U43_C10F10210"/>
</dbReference>
<dbReference type="OMA" id="SKERILM"/>
<dbReference type="PANTHER" id="PTHR47926:SF510">
    <property type="entry name" value="PENTATRICOPEPTIDE REPEAT-CONTAINING PROTEIN"/>
    <property type="match status" value="1"/>
</dbReference>
<dbReference type="InterPro" id="IPR046848">
    <property type="entry name" value="E_motif"/>
</dbReference>
<sequence length="205" mass="23162">MQKMGVQPDGVTFTGALTACSHAGLVDEGLNYYKLMQRKYSKIPMRIEHYGCVVDLLGRAGRLEEAMDLVERMMPVMGPNEVVLGSLLAACRMHKNVGLAEKLMGWLVELEPDTDSNFVLLSNIYADVGRWDGAVRVRNMMKSLGIKKSPGFSGVEIDGNCHEFVSGDRRHMRSEDIYDVLELLRFEMKMRRYDGYDCELQPFIG</sequence>
<name>A0A5P1E1U8_ASPOF</name>
<dbReference type="PANTHER" id="PTHR47926">
    <property type="entry name" value="PENTATRICOPEPTIDE REPEAT-CONTAINING PROTEIN"/>
    <property type="match status" value="1"/>
</dbReference>
<reference evidence="3" key="1">
    <citation type="submission" date="2016-10" db="EMBL/GenBank/DDBJ databases">
        <title>The evolution of sex chromosomes in Asparagus.</title>
        <authorList>
            <person name="Leebens-Mack J."/>
            <person name="Bowers J."/>
            <person name="Harkess A."/>
            <person name="Ayyampalayam S."/>
        </authorList>
    </citation>
    <scope>NUCLEOTIDE SEQUENCE [LARGE SCALE GENOMIC DNA]</scope>
    <source>
        <tissue evidence="3">Spear</tissue>
    </source>
</reference>
<evidence type="ECO:0000256" key="1">
    <source>
        <dbReference type="ARBA" id="ARBA00022737"/>
    </source>
</evidence>
<accession>A0A5P1E1U8</accession>
<protein>
    <recommendedName>
        <fullName evidence="5">Pentacotripeptide-repeat region of PRORP domain-containing protein</fullName>
    </recommendedName>
</protein>
<dbReference type="Pfam" id="PF01535">
    <property type="entry name" value="PPR"/>
    <property type="match status" value="2"/>
</dbReference>
<keyword evidence="1" id="KW-0677">Repeat</keyword>
<dbReference type="NCBIfam" id="TIGR00756">
    <property type="entry name" value="PPR"/>
    <property type="match status" value="1"/>
</dbReference>
<dbReference type="InterPro" id="IPR011990">
    <property type="entry name" value="TPR-like_helical_dom_sf"/>
</dbReference>
<dbReference type="Gene3D" id="1.25.40.10">
    <property type="entry name" value="Tetratricopeptide repeat domain"/>
    <property type="match status" value="1"/>
</dbReference>
<dbReference type="Proteomes" id="UP000243459">
    <property type="component" value="Chromosome 10"/>
</dbReference>
<evidence type="ECO:0008006" key="5">
    <source>
        <dbReference type="Google" id="ProtNLM"/>
    </source>
</evidence>
<dbReference type="SUPFAM" id="SSF48452">
    <property type="entry name" value="TPR-like"/>
    <property type="match status" value="1"/>
</dbReference>
<gene>
    <name evidence="3" type="ORF">A4U43_C10F10210</name>
    <name evidence="2" type="ORF">A4U43_C10F3950</name>
</gene>
<dbReference type="EMBL" id="CM007390">
    <property type="protein sequence ID" value="ONK56571.1"/>
    <property type="molecule type" value="Genomic_DNA"/>
</dbReference>
<dbReference type="InterPro" id="IPR002885">
    <property type="entry name" value="PPR_rpt"/>
</dbReference>
<dbReference type="GO" id="GO:0009451">
    <property type="term" value="P:RNA modification"/>
    <property type="evidence" value="ECO:0007669"/>
    <property type="project" value="InterPro"/>
</dbReference>
<dbReference type="EMBL" id="CM007390">
    <property type="protein sequence ID" value="ONK56082.1"/>
    <property type="molecule type" value="Genomic_DNA"/>
</dbReference>
<evidence type="ECO:0000313" key="2">
    <source>
        <dbReference type="EMBL" id="ONK56082.1"/>
    </source>
</evidence>
<dbReference type="AlphaFoldDB" id="A0A5P1E1U8"/>
<dbReference type="InterPro" id="IPR046960">
    <property type="entry name" value="PPR_At4g14850-like_plant"/>
</dbReference>
<keyword evidence="4" id="KW-1185">Reference proteome</keyword>
<dbReference type="PROSITE" id="PS51257">
    <property type="entry name" value="PROKAR_LIPOPROTEIN"/>
    <property type="match status" value="1"/>
</dbReference>